<proteinExistence type="inferred from homology"/>
<evidence type="ECO:0000259" key="7">
    <source>
        <dbReference type="Pfam" id="PF14322"/>
    </source>
</evidence>
<dbReference type="AlphaFoldDB" id="A0A1W2CPX8"/>
<dbReference type="InterPro" id="IPR011990">
    <property type="entry name" value="TPR-like_helical_dom_sf"/>
</dbReference>
<evidence type="ECO:0000259" key="6">
    <source>
        <dbReference type="Pfam" id="PF07980"/>
    </source>
</evidence>
<keyword evidence="3" id="KW-0732">Signal</keyword>
<dbReference type="Gene3D" id="2.20.20.130">
    <property type="match status" value="1"/>
</dbReference>
<dbReference type="EMBL" id="FWYB01000004">
    <property type="protein sequence ID" value="SMC87269.1"/>
    <property type="molecule type" value="Genomic_DNA"/>
</dbReference>
<keyword evidence="9" id="KW-1185">Reference proteome</keyword>
<dbReference type="Pfam" id="PF14322">
    <property type="entry name" value="SusD-like_3"/>
    <property type="match status" value="1"/>
</dbReference>
<organism evidence="8 9">
    <name type="scientific">Pedobacter nyackensis</name>
    <dbReference type="NCBI Taxonomy" id="475255"/>
    <lineage>
        <taxon>Bacteria</taxon>
        <taxon>Pseudomonadati</taxon>
        <taxon>Bacteroidota</taxon>
        <taxon>Sphingobacteriia</taxon>
        <taxon>Sphingobacteriales</taxon>
        <taxon>Sphingobacteriaceae</taxon>
        <taxon>Pedobacter</taxon>
    </lineage>
</organism>
<dbReference type="SUPFAM" id="SSF48452">
    <property type="entry name" value="TPR-like"/>
    <property type="match status" value="1"/>
</dbReference>
<dbReference type="Proteomes" id="UP000192678">
    <property type="component" value="Unassembled WGS sequence"/>
</dbReference>
<dbReference type="RefSeq" id="WP_084289270.1">
    <property type="nucleotide sequence ID" value="NZ_FWYB01000004.1"/>
</dbReference>
<dbReference type="GO" id="GO:0009279">
    <property type="term" value="C:cell outer membrane"/>
    <property type="evidence" value="ECO:0007669"/>
    <property type="project" value="UniProtKB-SubCell"/>
</dbReference>
<dbReference type="Pfam" id="PF07980">
    <property type="entry name" value="SusD_RagB"/>
    <property type="match status" value="1"/>
</dbReference>
<feature type="domain" description="SusD-like N-terminal" evidence="7">
    <location>
        <begin position="28"/>
        <end position="250"/>
    </location>
</feature>
<keyword evidence="5" id="KW-0998">Cell outer membrane</keyword>
<keyword evidence="4" id="KW-0472">Membrane</keyword>
<evidence type="ECO:0000313" key="8">
    <source>
        <dbReference type="EMBL" id="SMC87269.1"/>
    </source>
</evidence>
<evidence type="ECO:0000256" key="3">
    <source>
        <dbReference type="ARBA" id="ARBA00022729"/>
    </source>
</evidence>
<sequence length="477" mass="55169">MKYKEITRQIIVSIFILTILSQFYACKKWLNVLPENETEATQLFSTERGFQEALSGVYTLMSEAELYGRELTFGLTDVIAQQYGPLHEMSPYFYTQYFEFKIDQSLQLSNAIWNKQFNAIANVNNILAFIDKNEPVFTSETSHALIKGEALAIRAFLHLDLLRLYAPHKIANNETEKWLPYVDEFSKNTSQSLSYDAFMDKLLIDLTNAEKLLKADPILTGKPLTDLYFKNRQYHLNYFAAKGLMARAYLYRGNSDREAFNCAKEVIDAQQIKGLFPFVQAVDATNVERNKRDRTFSTEQVFTLNIRSLQSFITGYVSQVQGGLALIPREPLTDLFEGYADYRKEFFETDGTVQSVPSKLWQVDPLKKYTYKMPMIRISEMYYIAAETAENLTEAAGYLNKVRQARNIPAALVNLDPEMLKAEIYKEYKKEFFGEGQLFYYYKRHNALNAGGWSQQFKYILPMPADEINFGDRPRPN</sequence>
<name>A0A1W2CPX8_9SPHI</name>
<reference evidence="8 9" key="1">
    <citation type="submission" date="2017-04" db="EMBL/GenBank/DDBJ databases">
        <authorList>
            <person name="Afonso C.L."/>
            <person name="Miller P.J."/>
            <person name="Scott M.A."/>
            <person name="Spackman E."/>
            <person name="Goraichik I."/>
            <person name="Dimitrov K.M."/>
            <person name="Suarez D.L."/>
            <person name="Swayne D.E."/>
        </authorList>
    </citation>
    <scope>NUCLEOTIDE SEQUENCE [LARGE SCALE GENOMIC DNA]</scope>
    <source>
        <strain evidence="8 9">DSM 19625</strain>
    </source>
</reference>
<dbReference type="InterPro" id="IPR033985">
    <property type="entry name" value="SusD-like_N"/>
</dbReference>
<gene>
    <name evidence="8" type="ORF">SAMN04488101_104162</name>
</gene>
<dbReference type="OrthoDB" id="727588at2"/>
<accession>A0A1W2CPX8</accession>
<dbReference type="InterPro" id="IPR012944">
    <property type="entry name" value="SusD_RagB_dom"/>
</dbReference>
<dbReference type="Gene3D" id="1.25.40.900">
    <property type="match status" value="1"/>
</dbReference>
<protein>
    <submittedName>
        <fullName evidence="8">SusD family protein</fullName>
    </submittedName>
</protein>
<evidence type="ECO:0000256" key="1">
    <source>
        <dbReference type="ARBA" id="ARBA00004442"/>
    </source>
</evidence>
<evidence type="ECO:0000313" key="9">
    <source>
        <dbReference type="Proteomes" id="UP000192678"/>
    </source>
</evidence>
<dbReference type="Gene3D" id="1.25.40.390">
    <property type="match status" value="1"/>
</dbReference>
<dbReference type="STRING" id="475255.SAMN04488101_104162"/>
<evidence type="ECO:0000256" key="2">
    <source>
        <dbReference type="ARBA" id="ARBA00006275"/>
    </source>
</evidence>
<comment type="similarity">
    <text evidence="2">Belongs to the SusD family.</text>
</comment>
<evidence type="ECO:0000256" key="5">
    <source>
        <dbReference type="ARBA" id="ARBA00023237"/>
    </source>
</evidence>
<feature type="domain" description="RagB/SusD" evidence="6">
    <location>
        <begin position="367"/>
        <end position="452"/>
    </location>
</feature>
<comment type="subcellular location">
    <subcellularLocation>
        <location evidence="1">Cell outer membrane</location>
    </subcellularLocation>
</comment>
<evidence type="ECO:0000256" key="4">
    <source>
        <dbReference type="ARBA" id="ARBA00023136"/>
    </source>
</evidence>